<reference evidence="2 3" key="1">
    <citation type="submission" date="2018-03" db="EMBL/GenBank/DDBJ databases">
        <title>Genomic Encyclopedia of Type Strains, Phase III (KMG-III): the genomes of soil and plant-associated and newly described type strains.</title>
        <authorList>
            <person name="Whitman W."/>
        </authorList>
    </citation>
    <scope>NUCLEOTIDE SEQUENCE [LARGE SCALE GENOMIC DNA]</scope>
    <source>
        <strain evidence="2 3">CGMCC 1.12259</strain>
    </source>
</reference>
<dbReference type="InterPro" id="IPR036514">
    <property type="entry name" value="SGNH_hydro_sf"/>
</dbReference>
<dbReference type="SUPFAM" id="SSF52266">
    <property type="entry name" value="SGNH hydrolase"/>
    <property type="match status" value="1"/>
</dbReference>
<dbReference type="PANTHER" id="PTHR30383:SF27">
    <property type="entry name" value="SPORE GERMINATION LIPASE LIPC"/>
    <property type="match status" value="1"/>
</dbReference>
<sequence length="241" mass="26467">MKKNIALIATLILFGTAACGQEEIDSSVAYVALGDSLAAGQTPYSEIDAGYADIIAEELENKEQLARYTKDLAVPGYTTEDILQQLDSKEAQETVQSADLITISAGANDLLRLVRLNPANGEVEFDEVQVEAELGNIRSNMDTMLANLKTQAPEAHIYVMGYYFPFPHLQEEQKAELAVKLDQLNETLEQVAEQQDADFIPVDDVFGNDATDKLPNASDIHPNNEGYAAMADAFLERYESQ</sequence>
<name>A0A2P8H5C0_9BACL</name>
<gene>
    <name evidence="2" type="ORF">B0H99_102108</name>
</gene>
<dbReference type="InterPro" id="IPR013830">
    <property type="entry name" value="SGNH_hydro"/>
</dbReference>
<proteinExistence type="predicted"/>
<dbReference type="PANTHER" id="PTHR30383">
    <property type="entry name" value="THIOESTERASE 1/PROTEASE 1/LYSOPHOSPHOLIPASE L1"/>
    <property type="match status" value="1"/>
</dbReference>
<organism evidence="2 3">
    <name type="scientific">Planomicrobium soli</name>
    <dbReference type="NCBI Taxonomy" id="1176648"/>
    <lineage>
        <taxon>Bacteria</taxon>
        <taxon>Bacillati</taxon>
        <taxon>Bacillota</taxon>
        <taxon>Bacilli</taxon>
        <taxon>Bacillales</taxon>
        <taxon>Caryophanaceae</taxon>
        <taxon>Planomicrobium</taxon>
    </lineage>
</organism>
<protein>
    <submittedName>
        <fullName evidence="2">Lysophospholipase L1-like esterase</fullName>
    </submittedName>
</protein>
<dbReference type="GO" id="GO:0004622">
    <property type="term" value="F:phosphatidylcholine lysophospholipase activity"/>
    <property type="evidence" value="ECO:0007669"/>
    <property type="project" value="TreeGrafter"/>
</dbReference>
<dbReference type="RefSeq" id="WP_181313553.1">
    <property type="nucleotide sequence ID" value="NZ_PYAT01000002.1"/>
</dbReference>
<dbReference type="PROSITE" id="PS51257">
    <property type="entry name" value="PROKAR_LIPOPROTEIN"/>
    <property type="match status" value="1"/>
</dbReference>
<evidence type="ECO:0000313" key="2">
    <source>
        <dbReference type="EMBL" id="PSL41425.1"/>
    </source>
</evidence>
<evidence type="ECO:0000259" key="1">
    <source>
        <dbReference type="Pfam" id="PF13472"/>
    </source>
</evidence>
<dbReference type="Gene3D" id="3.40.50.1110">
    <property type="entry name" value="SGNH hydrolase"/>
    <property type="match status" value="1"/>
</dbReference>
<dbReference type="Proteomes" id="UP000242682">
    <property type="component" value="Unassembled WGS sequence"/>
</dbReference>
<feature type="domain" description="SGNH hydrolase-type esterase" evidence="1">
    <location>
        <begin position="32"/>
        <end position="229"/>
    </location>
</feature>
<dbReference type="EMBL" id="PYAT01000002">
    <property type="protein sequence ID" value="PSL41425.1"/>
    <property type="molecule type" value="Genomic_DNA"/>
</dbReference>
<dbReference type="Pfam" id="PF13472">
    <property type="entry name" value="Lipase_GDSL_2"/>
    <property type="match status" value="1"/>
</dbReference>
<comment type="caution">
    <text evidence="2">The sequence shown here is derived from an EMBL/GenBank/DDBJ whole genome shotgun (WGS) entry which is preliminary data.</text>
</comment>
<dbReference type="InterPro" id="IPR051532">
    <property type="entry name" value="Ester_Hydrolysis_Enzymes"/>
</dbReference>
<keyword evidence="3" id="KW-1185">Reference proteome</keyword>
<dbReference type="AlphaFoldDB" id="A0A2P8H5C0"/>
<evidence type="ECO:0000313" key="3">
    <source>
        <dbReference type="Proteomes" id="UP000242682"/>
    </source>
</evidence>
<accession>A0A2P8H5C0</accession>